<feature type="domain" description="Protein ENHANCED DISEASE RESISTANCE 2 C-terminal" evidence="1">
    <location>
        <begin position="257"/>
        <end position="498"/>
    </location>
</feature>
<protein>
    <submittedName>
        <fullName evidence="3">Uncharacterized protein LOC111023224</fullName>
    </submittedName>
</protein>
<evidence type="ECO:0000313" key="3">
    <source>
        <dbReference type="RefSeq" id="XP_022156299.1"/>
    </source>
</evidence>
<dbReference type="AlphaFoldDB" id="A0A6J1DT08"/>
<dbReference type="KEGG" id="mcha:111023224"/>
<proteinExistence type="predicted"/>
<evidence type="ECO:0000259" key="1">
    <source>
        <dbReference type="Pfam" id="PF07059"/>
    </source>
</evidence>
<dbReference type="Pfam" id="PF07059">
    <property type="entry name" value="EDR2_C"/>
    <property type="match status" value="1"/>
</dbReference>
<gene>
    <name evidence="3" type="primary">LOC111023224</name>
</gene>
<evidence type="ECO:0000313" key="2">
    <source>
        <dbReference type="Proteomes" id="UP000504603"/>
    </source>
</evidence>
<dbReference type="InterPro" id="IPR009769">
    <property type="entry name" value="EDR2_C"/>
</dbReference>
<name>A0A6J1DT08_MOMCH</name>
<keyword evidence="2" id="KW-1185">Reference proteome</keyword>
<dbReference type="RefSeq" id="XP_022156299.1">
    <property type="nucleotide sequence ID" value="XM_022300607.1"/>
</dbReference>
<dbReference type="PANTHER" id="PTHR31558">
    <property type="entry name" value="CW14 PROTEIN"/>
    <property type="match status" value="1"/>
</dbReference>
<dbReference type="OrthoDB" id="9970435at2759"/>
<dbReference type="PANTHER" id="PTHR31558:SF40">
    <property type="entry name" value="EXPRESSED PROTEIN"/>
    <property type="match status" value="1"/>
</dbReference>
<reference evidence="3" key="1">
    <citation type="submission" date="2025-08" db="UniProtKB">
        <authorList>
            <consortium name="RefSeq"/>
        </authorList>
    </citation>
    <scope>IDENTIFICATION</scope>
    <source>
        <strain evidence="3">OHB3-1</strain>
    </source>
</reference>
<dbReference type="Proteomes" id="UP000504603">
    <property type="component" value="Unplaced"/>
</dbReference>
<organism evidence="2 3">
    <name type="scientific">Momordica charantia</name>
    <name type="common">Bitter gourd</name>
    <name type="synonym">Balsam pear</name>
    <dbReference type="NCBI Taxonomy" id="3673"/>
    <lineage>
        <taxon>Eukaryota</taxon>
        <taxon>Viridiplantae</taxon>
        <taxon>Streptophyta</taxon>
        <taxon>Embryophyta</taxon>
        <taxon>Tracheophyta</taxon>
        <taxon>Spermatophyta</taxon>
        <taxon>Magnoliopsida</taxon>
        <taxon>eudicotyledons</taxon>
        <taxon>Gunneridae</taxon>
        <taxon>Pentapetalae</taxon>
        <taxon>rosids</taxon>
        <taxon>fabids</taxon>
        <taxon>Cucurbitales</taxon>
        <taxon>Cucurbitaceae</taxon>
        <taxon>Momordiceae</taxon>
        <taxon>Momordica</taxon>
    </lineage>
</organism>
<accession>A0A6J1DT08</accession>
<sequence>MGGCTSKLSRNLKVYRKYSSRFGKRRSKIAAAIPEVNIKGIGDTRSHGGRDFTVSEFVHLDFEKGAATTRRSEVSNMTFHLKQLHWNHSQIDANGLFQDEPWFDSASILDSDSDDDDYSSVHEDCIPSIGNVPNAQLLQYESKSCFIDNGCLYEGFYESYLKIDGGAQNFGFTSQEFNMNSCLPCLTPPVNCNEMDHSSSPAAAHRKAAVIMLSVKRKSVDGFERTEFCTAEKILYRPKAGLQIPCSKGEKLTPSSWSPISPSVFKLRGENYFRDKQKYPAPNFSPYVPIGVDLFLCPKKINHIAQHLELPNLKAHEKLPSILIVNIQLPTYAASMFPGDYNGEGMSLVLYFRISEKFDEKISPHFQDSIKRLIEDEMEKVKGFTRESLVPFRERLKIIGGLVNPEDLQLSSTERKLVSSYNEKPVLSRPQHNFFRGQNYFEIDLDIHRFSYISRKGLESFRDRLKHGILDFGLTIEARKPEELPEQMMCCVRLNKIDFVDEGQIPTIMSV</sequence>
<dbReference type="GeneID" id="111023224"/>